<reference evidence="1 2" key="1">
    <citation type="submission" date="2019-11" db="EMBL/GenBank/DDBJ databases">
        <title>Draft Genome Sequence of Plant Growth-Promoting Rhizosphere-Associated Bacteria.</title>
        <authorList>
            <person name="Vasilyev I.Y."/>
            <person name="Radchenko V."/>
            <person name="Ilnitskaya E.V."/>
        </authorList>
    </citation>
    <scope>NUCLEOTIDE SEQUENCE [LARGE SCALE GENOMIC DNA]</scope>
    <source>
        <strain evidence="1 2">VRA_MhP_f</strain>
    </source>
</reference>
<dbReference type="AlphaFoldDB" id="A0A7X2MN19"/>
<evidence type="ECO:0000313" key="1">
    <source>
        <dbReference type="EMBL" id="MSE16239.1"/>
    </source>
</evidence>
<name>A0A7X2MN19_ENTAG</name>
<dbReference type="EMBL" id="WKLC01000626">
    <property type="protein sequence ID" value="MSE16239.1"/>
    <property type="molecule type" value="Genomic_DNA"/>
</dbReference>
<comment type="caution">
    <text evidence="1">The sequence shown here is derived from an EMBL/GenBank/DDBJ whole genome shotgun (WGS) entry which is preliminary data.</text>
</comment>
<protein>
    <submittedName>
        <fullName evidence="1">Uncharacterized protein</fullName>
    </submittedName>
</protein>
<evidence type="ECO:0000313" key="2">
    <source>
        <dbReference type="Proteomes" id="UP000461948"/>
    </source>
</evidence>
<sequence length="62" mass="7330">MNWKVFAEEPPPRDKWQRYDVKTTLDEEGTAIYSYESGFYDVIVDGEKKPVETPISQWSLMQ</sequence>
<proteinExistence type="predicted"/>
<gene>
    <name evidence="1" type="ORF">GKC49_14270</name>
</gene>
<organism evidence="1 2">
    <name type="scientific">Enterobacter agglomerans</name>
    <name type="common">Erwinia herbicola</name>
    <name type="synonym">Pantoea agglomerans</name>
    <dbReference type="NCBI Taxonomy" id="549"/>
    <lineage>
        <taxon>Bacteria</taxon>
        <taxon>Pseudomonadati</taxon>
        <taxon>Pseudomonadota</taxon>
        <taxon>Gammaproteobacteria</taxon>
        <taxon>Enterobacterales</taxon>
        <taxon>Erwiniaceae</taxon>
        <taxon>Pantoea</taxon>
        <taxon>Pantoea agglomerans group</taxon>
    </lineage>
</organism>
<dbReference type="Proteomes" id="UP000461948">
    <property type="component" value="Unassembled WGS sequence"/>
</dbReference>
<accession>A0A7X2MN19</accession>